<gene>
    <name evidence="2" type="ORF">BCR43DRAFT_187411</name>
</gene>
<feature type="compositionally biased region" description="Low complexity" evidence="1">
    <location>
        <begin position="34"/>
        <end position="65"/>
    </location>
</feature>
<sequence length="253" mass="28407">MDSTEKQQLAQRPILYDQSNPLYSVHPLNDTVATSTTTTTTSSTTTSSTITTTASRCQTQQQGQQHSPSLHSSDSQESNSMSGSRRNSSDNNHVEESGLCSMFDKLKADDGIERRNSSPAVKHEEDFSKPSYRSMSVDVGAHHAHHPHSSSSHNHSKKHPNTNSRLDNHPHFQDLISKSLFFDNEKQDVHPFQTAPRNDQYLRRYAGSTEKLSSLVNKDTYNDLICVDRIFIVPFLVCTRLDIFSATQSRPTQ</sequence>
<feature type="region of interest" description="Disordered" evidence="1">
    <location>
        <begin position="141"/>
        <end position="169"/>
    </location>
</feature>
<dbReference type="Proteomes" id="UP000242180">
    <property type="component" value="Unassembled WGS sequence"/>
</dbReference>
<feature type="compositionally biased region" description="Polar residues" evidence="1">
    <location>
        <begin position="1"/>
        <end position="10"/>
    </location>
</feature>
<feature type="compositionally biased region" description="Basic residues" evidence="1">
    <location>
        <begin position="142"/>
        <end position="160"/>
    </location>
</feature>
<feature type="region of interest" description="Disordered" evidence="1">
    <location>
        <begin position="1"/>
        <end position="100"/>
    </location>
</feature>
<name>A0A1X2HQI6_SYNRA</name>
<evidence type="ECO:0000313" key="3">
    <source>
        <dbReference type="Proteomes" id="UP000242180"/>
    </source>
</evidence>
<proteinExistence type="predicted"/>
<organism evidence="2 3">
    <name type="scientific">Syncephalastrum racemosum</name>
    <name type="common">Filamentous fungus</name>
    <dbReference type="NCBI Taxonomy" id="13706"/>
    <lineage>
        <taxon>Eukaryota</taxon>
        <taxon>Fungi</taxon>
        <taxon>Fungi incertae sedis</taxon>
        <taxon>Mucoromycota</taxon>
        <taxon>Mucoromycotina</taxon>
        <taxon>Mucoromycetes</taxon>
        <taxon>Mucorales</taxon>
        <taxon>Syncephalastraceae</taxon>
        <taxon>Syncephalastrum</taxon>
    </lineage>
</organism>
<evidence type="ECO:0000313" key="2">
    <source>
        <dbReference type="EMBL" id="ORZ01653.1"/>
    </source>
</evidence>
<feature type="compositionally biased region" description="Polar residues" evidence="1">
    <location>
        <begin position="66"/>
        <end position="77"/>
    </location>
</feature>
<dbReference type="STRING" id="13706.A0A1X2HQI6"/>
<comment type="caution">
    <text evidence="2">The sequence shown here is derived from an EMBL/GenBank/DDBJ whole genome shotgun (WGS) entry which is preliminary data.</text>
</comment>
<dbReference type="OrthoDB" id="10559621at2759"/>
<protein>
    <submittedName>
        <fullName evidence="2">Uncharacterized protein</fullName>
    </submittedName>
</protein>
<dbReference type="EMBL" id="MCGN01000002">
    <property type="protein sequence ID" value="ORZ01653.1"/>
    <property type="molecule type" value="Genomic_DNA"/>
</dbReference>
<dbReference type="AlphaFoldDB" id="A0A1X2HQI6"/>
<accession>A0A1X2HQI6</accession>
<keyword evidence="3" id="KW-1185">Reference proteome</keyword>
<feature type="compositionally biased region" description="Low complexity" evidence="1">
    <location>
        <begin position="78"/>
        <end position="91"/>
    </location>
</feature>
<dbReference type="InParanoid" id="A0A1X2HQI6"/>
<evidence type="ECO:0000256" key="1">
    <source>
        <dbReference type="SAM" id="MobiDB-lite"/>
    </source>
</evidence>
<reference evidence="2 3" key="1">
    <citation type="submission" date="2016-07" db="EMBL/GenBank/DDBJ databases">
        <title>Pervasive Adenine N6-methylation of Active Genes in Fungi.</title>
        <authorList>
            <consortium name="DOE Joint Genome Institute"/>
            <person name="Mondo S.J."/>
            <person name="Dannebaum R.O."/>
            <person name="Kuo R.C."/>
            <person name="Labutti K."/>
            <person name="Haridas S."/>
            <person name="Kuo A."/>
            <person name="Salamov A."/>
            <person name="Ahrendt S.R."/>
            <person name="Lipzen A."/>
            <person name="Sullivan W."/>
            <person name="Andreopoulos W.B."/>
            <person name="Clum A."/>
            <person name="Lindquist E."/>
            <person name="Daum C."/>
            <person name="Ramamoorthy G.K."/>
            <person name="Gryganskyi A."/>
            <person name="Culley D."/>
            <person name="Magnuson J.K."/>
            <person name="James T.Y."/>
            <person name="O'Malley M.A."/>
            <person name="Stajich J.E."/>
            <person name="Spatafora J.W."/>
            <person name="Visel A."/>
            <person name="Grigoriev I.V."/>
        </authorList>
    </citation>
    <scope>NUCLEOTIDE SEQUENCE [LARGE SCALE GENOMIC DNA]</scope>
    <source>
        <strain evidence="2 3">NRRL 2496</strain>
    </source>
</reference>